<dbReference type="AlphaFoldDB" id="A0AAC8YDR4"/>
<accession>A0AAC8YDR4</accession>
<gene>
    <name evidence="3" type="ORF">A8L58_05530</name>
    <name evidence="2" type="ORF">AXH35_04065</name>
</gene>
<evidence type="ECO:0000313" key="2">
    <source>
        <dbReference type="EMBL" id="AMS04777.1"/>
    </source>
</evidence>
<keyword evidence="1" id="KW-0812">Transmembrane</keyword>
<feature type="transmembrane region" description="Helical" evidence="1">
    <location>
        <begin position="12"/>
        <end position="32"/>
    </location>
</feature>
<evidence type="ECO:0000313" key="3">
    <source>
        <dbReference type="EMBL" id="AOZ46267.1"/>
    </source>
</evidence>
<dbReference type="EMBL" id="CP015970">
    <property type="protein sequence ID" value="AOZ46267.1"/>
    <property type="molecule type" value="Genomic_DNA"/>
</dbReference>
<keyword evidence="5" id="KW-1185">Reference proteome</keyword>
<feature type="transmembrane region" description="Helical" evidence="1">
    <location>
        <begin position="44"/>
        <end position="66"/>
    </location>
</feature>
<proteinExistence type="predicted"/>
<dbReference type="InterPro" id="IPR050583">
    <property type="entry name" value="Mycobacterial_A85_antigen"/>
</dbReference>
<sequence length="376" mass="41372">MSIDGSILSPSLADGMVVLAILLPLVIGVICVGRAAGTWWRRALKGAIGCVVVLTCQGIALVAVLLQVNQSYGLYTGWSQLLGQQAPPPRQNLVKIRRHSPVRRIPISKDNPHPEGEWSGIEVEGTDAMYSHLPVWLPPQYFEKSQSHVSFPVLYWVGGLNDTGEHANVTVPITGPAEKLIEDGQVNPFAVVFLPGRIREGQDTECTNIGGMDHQSWILDTVMPKIEKHFRVGHIRAQRFIAGYSTGGYCAANLTSKYPDRFNAGFGLAPYFHPLFDPPQSSQATPLLISENSVVNRVRSGHVPRDVRFLSVISKADRQAWSDPASKGEIDGEEFWKKARSMSQYPFMLLSQGGHTTGTYAPYVPQSLEWLGQYGL</sequence>
<keyword evidence="1" id="KW-1133">Transmembrane helix</keyword>
<protein>
    <recommendedName>
        <fullName evidence="6">Esterase</fullName>
    </recommendedName>
</protein>
<evidence type="ECO:0000256" key="1">
    <source>
        <dbReference type="SAM" id="Phobius"/>
    </source>
</evidence>
<dbReference type="EMBL" id="CP014352">
    <property type="protein sequence ID" value="AMS04777.1"/>
    <property type="molecule type" value="Genomic_DNA"/>
</dbReference>
<reference evidence="3 5" key="1">
    <citation type="journal article" date="2016" name="Plant Dis.">
        <title>Improved production of propionic acid using genome shuffling.</title>
        <authorList>
            <person name="Luna-Flores C.H."/>
            <person name="Palfreyman R.W."/>
            <person name="Kromer J.O."/>
            <person name="Nielsen L.K."/>
            <person name="Marcellin E."/>
        </authorList>
    </citation>
    <scope>NUCLEOTIDE SEQUENCE [LARGE SCALE GENOMIC DNA]</scope>
    <source>
        <strain evidence="3 5">F3E8</strain>
    </source>
</reference>
<reference evidence="2 4" key="2">
    <citation type="submission" date="2016-02" db="EMBL/GenBank/DDBJ databases">
        <title>Complete Genome Sequence of Propionibacterium acidipropionici ATCC 55737.</title>
        <authorList>
            <person name="Luna Flores C.H."/>
            <person name="Nielsen L.K."/>
            <person name="Marcellin E."/>
        </authorList>
    </citation>
    <scope>NUCLEOTIDE SEQUENCE [LARGE SCALE GENOMIC DNA]</scope>
    <source>
        <strain evidence="2 4">ATCC 55737</strain>
    </source>
</reference>
<dbReference type="InterPro" id="IPR000801">
    <property type="entry name" value="Esterase-like"/>
</dbReference>
<dbReference type="InterPro" id="IPR029058">
    <property type="entry name" value="AB_hydrolase_fold"/>
</dbReference>
<name>A0AAC8YDR4_9ACTN</name>
<evidence type="ECO:0000313" key="4">
    <source>
        <dbReference type="Proteomes" id="UP000075221"/>
    </source>
</evidence>
<dbReference type="Proteomes" id="UP000178666">
    <property type="component" value="Chromosome"/>
</dbReference>
<dbReference type="PANTHER" id="PTHR48098">
    <property type="entry name" value="ENTEROCHELIN ESTERASE-RELATED"/>
    <property type="match status" value="1"/>
</dbReference>
<keyword evidence="1" id="KW-0472">Membrane</keyword>
<evidence type="ECO:0008006" key="6">
    <source>
        <dbReference type="Google" id="ProtNLM"/>
    </source>
</evidence>
<dbReference type="Pfam" id="PF00756">
    <property type="entry name" value="Esterase"/>
    <property type="match status" value="1"/>
</dbReference>
<organism evidence="2 4">
    <name type="scientific">Acidipropionibacterium acidipropionici</name>
    <dbReference type="NCBI Taxonomy" id="1748"/>
    <lineage>
        <taxon>Bacteria</taxon>
        <taxon>Bacillati</taxon>
        <taxon>Actinomycetota</taxon>
        <taxon>Actinomycetes</taxon>
        <taxon>Propionibacteriales</taxon>
        <taxon>Propionibacteriaceae</taxon>
        <taxon>Acidipropionibacterium</taxon>
    </lineage>
</organism>
<dbReference type="Proteomes" id="UP000075221">
    <property type="component" value="Chromosome"/>
</dbReference>
<dbReference type="RefSeq" id="WP_062819148.1">
    <property type="nucleotide sequence ID" value="NZ_CP014352.1"/>
</dbReference>
<dbReference type="Gene3D" id="3.40.50.1820">
    <property type="entry name" value="alpha/beta hydrolase"/>
    <property type="match status" value="1"/>
</dbReference>
<dbReference type="SUPFAM" id="SSF53474">
    <property type="entry name" value="alpha/beta-Hydrolases"/>
    <property type="match status" value="1"/>
</dbReference>
<evidence type="ECO:0000313" key="5">
    <source>
        <dbReference type="Proteomes" id="UP000178666"/>
    </source>
</evidence>